<accession>A0A2S3R7H6</accession>
<dbReference type="Proteomes" id="UP000237466">
    <property type="component" value="Unassembled WGS sequence"/>
</dbReference>
<reference evidence="2 3" key="1">
    <citation type="journal article" date="2018" name="Front. Microbiol.">
        <title>Phylogeny of Vibrio vulnificus from the Analysis of the Core-Genome: Implications for Intra-Species Taxonomy.</title>
        <authorList>
            <person name="Roig F.J."/>
            <person name="Gonzalez-Candelas F."/>
            <person name="Sanjuan E."/>
            <person name="Fouz B."/>
            <person name="Feil E.J."/>
            <person name="Llorens C."/>
            <person name="Baker-Austin C."/>
            <person name="Oliver J.D."/>
            <person name="Danin-Poleg Y."/>
            <person name="Gibas C.J."/>
            <person name="Kashi Y."/>
            <person name="Gulig P.A."/>
            <person name="Morrison S.S."/>
            <person name="Amaro C."/>
        </authorList>
    </citation>
    <scope>NUCLEOTIDE SEQUENCE [LARGE SCALE GENOMIC DNA]</scope>
    <source>
        <strain evidence="2 3">CECT4608</strain>
    </source>
</reference>
<keyword evidence="1" id="KW-1133">Transmembrane helix</keyword>
<dbReference type="AlphaFoldDB" id="A0A2S3R7H6"/>
<dbReference type="EMBL" id="PDGH01000028">
    <property type="protein sequence ID" value="POB49626.1"/>
    <property type="molecule type" value="Genomic_DNA"/>
</dbReference>
<protein>
    <submittedName>
        <fullName evidence="2">Uncharacterized protein</fullName>
    </submittedName>
</protein>
<feature type="transmembrane region" description="Helical" evidence="1">
    <location>
        <begin position="7"/>
        <end position="29"/>
    </location>
</feature>
<comment type="caution">
    <text evidence="2">The sequence shown here is derived from an EMBL/GenBank/DDBJ whole genome shotgun (WGS) entry which is preliminary data.</text>
</comment>
<proteinExistence type="predicted"/>
<sequence length="69" mass="8201">MVGFVKLLFLSVFVLFYMPLTLMIFYGFLSICRYFARIFHGDVDVKIVKIDRWFRLFGLGKSKNEIKVI</sequence>
<organism evidence="2 3">
    <name type="scientific">Vibrio vulnificus</name>
    <dbReference type="NCBI Taxonomy" id="672"/>
    <lineage>
        <taxon>Bacteria</taxon>
        <taxon>Pseudomonadati</taxon>
        <taxon>Pseudomonadota</taxon>
        <taxon>Gammaproteobacteria</taxon>
        <taxon>Vibrionales</taxon>
        <taxon>Vibrionaceae</taxon>
        <taxon>Vibrio</taxon>
    </lineage>
</organism>
<name>A0A2S3R7H6_VIBVL</name>
<gene>
    <name evidence="2" type="ORF">CRN52_03220</name>
</gene>
<evidence type="ECO:0000313" key="3">
    <source>
        <dbReference type="Proteomes" id="UP000237466"/>
    </source>
</evidence>
<keyword evidence="1" id="KW-0812">Transmembrane</keyword>
<evidence type="ECO:0000256" key="1">
    <source>
        <dbReference type="SAM" id="Phobius"/>
    </source>
</evidence>
<evidence type="ECO:0000313" key="2">
    <source>
        <dbReference type="EMBL" id="POB49626.1"/>
    </source>
</evidence>
<keyword evidence="1" id="KW-0472">Membrane</keyword>